<organism evidence="2 3">
    <name type="scientific">Mycena citricolor</name>
    <dbReference type="NCBI Taxonomy" id="2018698"/>
    <lineage>
        <taxon>Eukaryota</taxon>
        <taxon>Fungi</taxon>
        <taxon>Dikarya</taxon>
        <taxon>Basidiomycota</taxon>
        <taxon>Agaricomycotina</taxon>
        <taxon>Agaricomycetes</taxon>
        <taxon>Agaricomycetidae</taxon>
        <taxon>Agaricales</taxon>
        <taxon>Marasmiineae</taxon>
        <taxon>Mycenaceae</taxon>
        <taxon>Mycena</taxon>
    </lineage>
</organism>
<dbReference type="AlphaFoldDB" id="A0AAD2HHD3"/>
<dbReference type="Pfam" id="PF12697">
    <property type="entry name" value="Abhydrolase_6"/>
    <property type="match status" value="1"/>
</dbReference>
<dbReference type="EMBL" id="CAVNYO010000405">
    <property type="protein sequence ID" value="CAK5275931.1"/>
    <property type="molecule type" value="Genomic_DNA"/>
</dbReference>
<feature type="domain" description="AB hydrolase-1" evidence="1">
    <location>
        <begin position="32"/>
        <end position="328"/>
    </location>
</feature>
<keyword evidence="3" id="KW-1185">Reference proteome</keyword>
<reference evidence="2" key="1">
    <citation type="submission" date="2023-11" db="EMBL/GenBank/DDBJ databases">
        <authorList>
            <person name="De Vega J J."/>
            <person name="De Vega J J."/>
        </authorList>
    </citation>
    <scope>NUCLEOTIDE SEQUENCE</scope>
</reference>
<name>A0AAD2HHD3_9AGAR</name>
<proteinExistence type="predicted"/>
<accession>A0AAD2HHD3</accession>
<comment type="caution">
    <text evidence="2">The sequence shown here is derived from an EMBL/GenBank/DDBJ whole genome shotgun (WGS) entry which is preliminary data.</text>
</comment>
<evidence type="ECO:0000259" key="1">
    <source>
        <dbReference type="Pfam" id="PF12697"/>
    </source>
</evidence>
<gene>
    <name evidence="2" type="ORF">MYCIT1_LOCUS24038</name>
</gene>
<dbReference type="InterPro" id="IPR000073">
    <property type="entry name" value="AB_hydrolase_1"/>
</dbReference>
<protein>
    <recommendedName>
        <fullName evidence="1">AB hydrolase-1 domain-containing protein</fullName>
    </recommendedName>
</protein>
<dbReference type="Proteomes" id="UP001295794">
    <property type="component" value="Unassembled WGS sequence"/>
</dbReference>
<dbReference type="SUPFAM" id="SSF53474">
    <property type="entry name" value="alpha/beta-Hydrolases"/>
    <property type="match status" value="1"/>
</dbReference>
<sequence length="339" mass="37084">MYMPSFTLPSGVVFSYTDSGIPTSNETNYVTLVLIHGIMFNNGTFQSLAALGPSNGVRVIAPNRRDYDGSTPFPDTSELLVNGSEAEKEAFIAEMGRDFALLIAGLVESLSLPGGVAVAGWSLGSLVLMAVVASMESLPEDTRRTLSSSVRSVIVYQPPTVVFGIPNPEGMYVLPADSTLSQTETGPFLARWLSSFFMHGDLSTRDLRNLTYSRTDPNRPPTIETIPMGGILDLTAGAKADAVIVSPSFAAAMGKLTDKALFDTYVRGQLWKDSKFYLVTSSMDSWNSIYAGWKIEERSFAEAKPECEIAFELVEDANHFFVMEEPQKALDCFKQWFGR</sequence>
<dbReference type="InterPro" id="IPR029058">
    <property type="entry name" value="AB_hydrolase_fold"/>
</dbReference>
<evidence type="ECO:0000313" key="3">
    <source>
        <dbReference type="Proteomes" id="UP001295794"/>
    </source>
</evidence>
<dbReference type="Gene3D" id="3.40.50.1820">
    <property type="entry name" value="alpha/beta hydrolase"/>
    <property type="match status" value="1"/>
</dbReference>
<evidence type="ECO:0000313" key="2">
    <source>
        <dbReference type="EMBL" id="CAK5275931.1"/>
    </source>
</evidence>